<dbReference type="PANTHER" id="PTHR24123">
    <property type="entry name" value="ANKYRIN REPEAT-CONTAINING"/>
    <property type="match status" value="1"/>
</dbReference>
<dbReference type="Proteomes" id="UP000549394">
    <property type="component" value="Unassembled WGS sequence"/>
</dbReference>
<name>A0A7I8W8J5_9ANNE</name>
<evidence type="ECO:0000256" key="3">
    <source>
        <dbReference type="ARBA" id="ARBA00022490"/>
    </source>
</evidence>
<feature type="compositionally biased region" description="Polar residues" evidence="10">
    <location>
        <begin position="2289"/>
        <end position="2301"/>
    </location>
</feature>
<feature type="repeat" description="ANK" evidence="9">
    <location>
        <begin position="538"/>
        <end position="570"/>
    </location>
</feature>
<evidence type="ECO:0000313" key="13">
    <source>
        <dbReference type="EMBL" id="CAD5124042.1"/>
    </source>
</evidence>
<dbReference type="PRINTS" id="PR01415">
    <property type="entry name" value="ANKYRIN"/>
</dbReference>
<dbReference type="FunFam" id="1.25.40.20:FF:000003">
    <property type="entry name" value="Ankyrin, isoform B"/>
    <property type="match status" value="1"/>
</dbReference>
<keyword evidence="7" id="KW-0472">Membrane</keyword>
<dbReference type="InterPro" id="IPR000906">
    <property type="entry name" value="ZU5_dom"/>
</dbReference>
<feature type="compositionally biased region" description="Acidic residues" evidence="10">
    <location>
        <begin position="1466"/>
        <end position="1478"/>
    </location>
</feature>
<dbReference type="Gene3D" id="1.10.533.10">
    <property type="entry name" value="Death Domain, Fas"/>
    <property type="match status" value="2"/>
</dbReference>
<evidence type="ECO:0000313" key="14">
    <source>
        <dbReference type="Proteomes" id="UP000549394"/>
    </source>
</evidence>
<sequence length="2307" mass="260632">MASKIDSMEEEDGEQLFLACREGNLKKVSKILKEGGVDPNAKNIIGHTALHVACHKGYKDIVEELLRNKADIELQTLDGFTPLHIASRYGKLEVIKVLVEHNAKINCQSNEGFTPIYLAAEENFPDMITYLLSKGAKPQLTTKNGFRPLDVAVTQKNIEATNTLLTWDKMSKKSRHTALHSASRKNDRPAAALLIETGRCSINDKTPNGFTALHIACQYNSTDILEYLIENGANINIEAKNKVTPLHVASKCNKLESVIILLDNGANMEVITTDKLTPLHCASRSGQVAIVEKLLERGAEVNAKSKSKLTPLHMASQGNHYDCARLLIYHKAPVEDVAIDYLTALHVASHCGSYETAKLLLSCNCKVDPRARNGFTPLHIACKKERIRIIELLLSYGAVINATAESGLTALHVAAWYGFNEIVKKLIDKGADPNAKTRIGQTPLHTAVIGGKLQTVKLLIKLGSQINAKANQGETPLHLSADLGDWKAAECLLKGGAAVDEKMDNEFTPLHVAIRRGQVDTIKILLKYHSNPELKTSTKLTALHLAAKMGNPRVIELLLKKGADPNSRGVNELTPLHVACHYRKAKAIQLLLDKDAKVNLKAKNGMQALHIAAKRGYPSIVNQLLKRKADPNASTRTEYRPLHYSSVEGNTNVTKLLIKSGADPNCRSRNGLTPLHLCAEKDETESGELLINSGSKLEEKSNAGFTPLHTACYYGSIGMIKLLLKHGSNFEASTELDYSPLHLAAQQGNALTINILLQKGADANRINKDGQTALSIARKCSYVSIAEGLKDKTDVVVKESNVSYTPHMPDTMEEDTHSEIDSEDESTFITTNNQQLETFMTYTEEQITADVCTMENAAIFENGLESERTISEFLISFIADANGAIMVCKRYSGLRIIVQPNVISNPTKFILKFVKKDQLSSPPPLLQNEGLACRILELSPNALDFDGEIIIEVPHFASLEDGQREIAVLRSDNGVDWIEHKNISEERRPKNIDEIFKGFREAESVYNRNVVRIKTNSLPKYFALVSLLRQRTKLLGQEGGILVAHAESNVQINFPKGAVTKTIQAGIQAQIIKRALLDQCLKPGVISSPIVSLEPSKRKFHREITISLPLGTTKLDSKQLESVRLFCSLDERNVKWEDITGTTEITYSKNCAHFKTIYPGKFWILIDNGFNHDLINRLYNRISSIPYLVNFVCFSKRFSKYRGQLRLFCISDDKLDKTLEGQENFEKIVTSKLIEVGEGWEIGVEVSENFEIVSKSKEGIAMAFRPFVENRLSINLRIRDYRKKDEGFINLVKKSNKKSSIKEIICTLPIHFPLSNEFSDSDSDNNIEKEIDEENNVIDNLDESINNIGIEDVQQALTGTTEPNIKSSNKLNLDELDLKLTDIAGSLGDDWEKLAYRLNSDNAEIKNIQASYDYHGEKALVYFHYLLSVDPPVTGKEFVKALKKIGREDVIIDYITDLELKSLAYEENEKEEEEEEKEEKEKDTPINDLNNRNDELEEEEFFPEINNVKPPIKIENDDNLPKMSYVDALNFIADQLGDCEIKSLLYPEFDQEHETLEENFKEQFSEPKEAIINNLQLPDNTLAEKDPFEEEKIDINDLKLTKIADKLGSDWQKLATHFDLTKEDIDEIKTYDSEVESAMICIQTIAEKIGLSEGKQIEKALSVIGREDIIRKYVRTKSGNFQKDYYGEFEDDSDDSDSIDYRRTLSVITEMTEPNNSFDNEEFGLDNEILENKGGILESVKFNKSTLKMQENTEESNGENCSVNQEDDLSTSHDYSQPSESEIKDVDEKIHENKNDKDRTLTRTTFSYEDDTEKANSINNPYYDSNEEIDSNDSEEDNNLDISSNETHCKIPISRELSIENYEKPLIDQEQESSNDHSENAIVQLEKENIETEDNFCNNIKSKNGSIDSYEVLSNKDEREIENSRNSAEDKRNISIELDDQLQSSNEIDNSNMNKNELPLSDPGDLLSELKESSNNSITSEELAPHYENNHQLSGTETKDNNFNESRELITDVLDNDHNNEEKLDENTCEKDQLGDSYKLTESPSVTEDLSKSDRENEKENIPNLEEPKESLQSPLITTFEDYSDNNKIRLAEELSEKGIDKSKEALRKDEIVEEEEERDEKISHLSQEDHNIDPQREDHANKDNIEEEYALKQPNTIETCQEDTNLETQHQMTVEEELQQSNFDDIDERSNVISEELEKDEEAEKEQEITEKKFGDTNTELVLVKERDEEEKDIQEKEVEYEGKMFLDTKVYTEEKPENEINKDLPSEYNSSIEEDNFLDKLDENIEETQNSSNDINNKLMSCDKL</sequence>
<evidence type="ECO:0000256" key="5">
    <source>
        <dbReference type="ARBA" id="ARBA00022737"/>
    </source>
</evidence>
<dbReference type="InterPro" id="IPR051165">
    <property type="entry name" value="Multifunctional_ANK_Repeat"/>
</dbReference>
<feature type="repeat" description="ANK" evidence="9">
    <location>
        <begin position="571"/>
        <end position="603"/>
    </location>
</feature>
<dbReference type="InterPro" id="IPR036770">
    <property type="entry name" value="Ankyrin_rpt-contain_sf"/>
</dbReference>
<proteinExistence type="predicted"/>
<evidence type="ECO:0000256" key="2">
    <source>
        <dbReference type="ARBA" id="ARBA00004370"/>
    </source>
</evidence>
<feature type="region of interest" description="Disordered" evidence="10">
    <location>
        <begin position="1466"/>
        <end position="1494"/>
    </location>
</feature>
<dbReference type="Gene3D" id="2.60.40.2660">
    <property type="match status" value="1"/>
</dbReference>
<keyword evidence="5" id="KW-0677">Repeat</keyword>
<feature type="repeat" description="ANK" evidence="9">
    <location>
        <begin position="241"/>
        <end position="273"/>
    </location>
</feature>
<dbReference type="GO" id="GO:0016020">
    <property type="term" value="C:membrane"/>
    <property type="evidence" value="ECO:0007669"/>
    <property type="project" value="UniProtKB-SubCell"/>
</dbReference>
<dbReference type="Gene3D" id="2.60.220.30">
    <property type="match status" value="2"/>
</dbReference>
<dbReference type="PROSITE" id="PS51145">
    <property type="entry name" value="ZU5"/>
    <property type="match status" value="1"/>
</dbReference>
<dbReference type="SUPFAM" id="SSF48403">
    <property type="entry name" value="Ankyrin repeat"/>
    <property type="match status" value="3"/>
</dbReference>
<feature type="repeat" description="ANK" evidence="9">
    <location>
        <begin position="274"/>
        <end position="306"/>
    </location>
</feature>
<dbReference type="GO" id="GO:0007165">
    <property type="term" value="P:signal transduction"/>
    <property type="evidence" value="ECO:0007669"/>
    <property type="project" value="InterPro"/>
</dbReference>
<feature type="repeat" description="ANK" evidence="9">
    <location>
        <begin position="78"/>
        <end position="110"/>
    </location>
</feature>
<feature type="repeat" description="ANK" evidence="9">
    <location>
        <begin position="736"/>
        <end position="768"/>
    </location>
</feature>
<dbReference type="SMART" id="SM00218">
    <property type="entry name" value="ZU5"/>
    <property type="match status" value="1"/>
</dbReference>
<feature type="compositionally biased region" description="Basic and acidic residues" evidence="10">
    <location>
        <begin position="1781"/>
        <end position="1801"/>
    </location>
</feature>
<feature type="repeat" description="ANK" evidence="9">
    <location>
        <begin position="45"/>
        <end position="77"/>
    </location>
</feature>
<feature type="domain" description="ZU5" evidence="12">
    <location>
        <begin position="1029"/>
        <end position="1168"/>
    </location>
</feature>
<feature type="region of interest" description="Disordered" evidence="10">
    <location>
        <begin position="2014"/>
        <end position="2073"/>
    </location>
</feature>
<feature type="repeat" description="ANK" evidence="9">
    <location>
        <begin position="439"/>
        <end position="471"/>
    </location>
</feature>
<feature type="compositionally biased region" description="Basic and acidic residues" evidence="10">
    <location>
        <begin position="2096"/>
        <end position="2111"/>
    </location>
</feature>
<evidence type="ECO:0000259" key="12">
    <source>
        <dbReference type="PROSITE" id="PS51145"/>
    </source>
</evidence>
<keyword evidence="8" id="KW-0206">Cytoskeleton</keyword>
<comment type="caution">
    <text evidence="13">The sequence shown here is derived from an EMBL/GenBank/DDBJ whole genome shotgun (WGS) entry which is preliminary data.</text>
</comment>
<feature type="repeat" description="ANK" evidence="9">
    <location>
        <begin position="208"/>
        <end position="240"/>
    </location>
</feature>
<keyword evidence="3" id="KW-0963">Cytoplasm</keyword>
<evidence type="ECO:0000256" key="6">
    <source>
        <dbReference type="ARBA" id="ARBA00023043"/>
    </source>
</evidence>
<feature type="compositionally biased region" description="Polar residues" evidence="10">
    <location>
        <begin position="1941"/>
        <end position="1955"/>
    </location>
</feature>
<keyword evidence="4" id="KW-0597">Phosphoprotein</keyword>
<dbReference type="Pfam" id="PF12796">
    <property type="entry name" value="Ank_2"/>
    <property type="match status" value="7"/>
</dbReference>
<dbReference type="GO" id="GO:0005856">
    <property type="term" value="C:cytoskeleton"/>
    <property type="evidence" value="ECO:0007669"/>
    <property type="project" value="UniProtKB-SubCell"/>
</dbReference>
<dbReference type="PROSITE" id="PS50017">
    <property type="entry name" value="DEATH_DOMAIN"/>
    <property type="match status" value="2"/>
</dbReference>
<dbReference type="Pfam" id="PF00023">
    <property type="entry name" value="Ank"/>
    <property type="match status" value="4"/>
</dbReference>
<feature type="repeat" description="ANK" evidence="9">
    <location>
        <begin position="604"/>
        <end position="636"/>
    </location>
</feature>
<feature type="repeat" description="ANK" evidence="9">
    <location>
        <begin position="670"/>
        <end position="702"/>
    </location>
</feature>
<feature type="compositionally biased region" description="Acidic residues" evidence="10">
    <location>
        <begin position="2196"/>
        <end position="2206"/>
    </location>
</feature>
<dbReference type="Pfam" id="PF17809">
    <property type="entry name" value="UPA_2"/>
    <property type="match status" value="1"/>
</dbReference>
<dbReference type="PROSITE" id="PS50088">
    <property type="entry name" value="ANK_REPEAT"/>
    <property type="match status" value="18"/>
</dbReference>
<dbReference type="InterPro" id="IPR000488">
    <property type="entry name" value="Death_dom"/>
</dbReference>
<feature type="region of interest" description="Disordered" evidence="10">
    <location>
        <begin position="2288"/>
        <end position="2307"/>
    </location>
</feature>
<evidence type="ECO:0000256" key="9">
    <source>
        <dbReference type="PROSITE-ProRule" id="PRU00023"/>
    </source>
</evidence>
<feature type="compositionally biased region" description="Acidic residues" evidence="10">
    <location>
        <begin position="1825"/>
        <end position="1839"/>
    </location>
</feature>
<dbReference type="Pfam" id="PF00791">
    <property type="entry name" value="ZU5"/>
    <property type="match status" value="2"/>
</dbReference>
<feature type="compositionally biased region" description="Basic and acidic residues" evidence="10">
    <location>
        <begin position="2014"/>
        <end position="2034"/>
    </location>
</feature>
<dbReference type="PROSITE" id="PS50297">
    <property type="entry name" value="ANK_REP_REGION"/>
    <property type="match status" value="18"/>
</dbReference>
<dbReference type="FunFam" id="2.60.220.30:FF:000009">
    <property type="entry name" value="Ankyrin 2, isoform G"/>
    <property type="match status" value="1"/>
</dbReference>
<feature type="repeat" description="ANK" evidence="9">
    <location>
        <begin position="373"/>
        <end position="405"/>
    </location>
</feature>
<gene>
    <name evidence="13" type="ORF">DGYR_LOCUS11643</name>
</gene>
<feature type="domain" description="Death" evidence="11">
    <location>
        <begin position="1596"/>
        <end position="1677"/>
    </location>
</feature>
<dbReference type="InterPro" id="IPR011029">
    <property type="entry name" value="DEATH-like_dom_sf"/>
</dbReference>
<evidence type="ECO:0000256" key="8">
    <source>
        <dbReference type="ARBA" id="ARBA00023212"/>
    </source>
</evidence>
<keyword evidence="14" id="KW-1185">Reference proteome</keyword>
<dbReference type="Gene3D" id="1.25.40.20">
    <property type="entry name" value="Ankyrin repeat-containing domain"/>
    <property type="match status" value="3"/>
</dbReference>
<keyword evidence="6 9" id="KW-0040">ANK repeat</keyword>
<reference evidence="13 14" key="1">
    <citation type="submission" date="2020-08" db="EMBL/GenBank/DDBJ databases">
        <authorList>
            <person name="Hejnol A."/>
        </authorList>
    </citation>
    <scope>NUCLEOTIDE SEQUENCE [LARGE SCALE GENOMIC DNA]</scope>
</reference>
<dbReference type="InterPro" id="IPR002110">
    <property type="entry name" value="Ankyrin_rpt"/>
</dbReference>
<feature type="repeat" description="ANK" evidence="9">
    <location>
        <begin position="703"/>
        <end position="735"/>
    </location>
</feature>
<feature type="region of interest" description="Disordered" evidence="10">
    <location>
        <begin position="2096"/>
        <end position="2156"/>
    </location>
</feature>
<organism evidence="13 14">
    <name type="scientific">Dimorphilus gyrociliatus</name>
    <dbReference type="NCBI Taxonomy" id="2664684"/>
    <lineage>
        <taxon>Eukaryota</taxon>
        <taxon>Metazoa</taxon>
        <taxon>Spiralia</taxon>
        <taxon>Lophotrochozoa</taxon>
        <taxon>Annelida</taxon>
        <taxon>Polychaeta</taxon>
        <taxon>Polychaeta incertae sedis</taxon>
        <taxon>Dinophilidae</taxon>
        <taxon>Dimorphilus</taxon>
    </lineage>
</organism>
<feature type="repeat" description="ANK" evidence="9">
    <location>
        <begin position="637"/>
        <end position="669"/>
    </location>
</feature>
<evidence type="ECO:0000256" key="1">
    <source>
        <dbReference type="ARBA" id="ARBA00004245"/>
    </source>
</evidence>
<feature type="repeat" description="ANK" evidence="9">
    <location>
        <begin position="472"/>
        <end position="504"/>
    </location>
</feature>
<evidence type="ECO:0000256" key="10">
    <source>
        <dbReference type="SAM" id="MobiDB-lite"/>
    </source>
</evidence>
<accession>A0A7I8W8J5</accession>
<dbReference type="Pfam" id="PF13637">
    <property type="entry name" value="Ank_4"/>
    <property type="match status" value="1"/>
</dbReference>
<feature type="repeat" description="ANK" evidence="9">
    <location>
        <begin position="406"/>
        <end position="438"/>
    </location>
</feature>
<feature type="repeat" description="ANK" evidence="9">
    <location>
        <begin position="111"/>
        <end position="143"/>
    </location>
</feature>
<dbReference type="SMART" id="SM00248">
    <property type="entry name" value="ANK"/>
    <property type="match status" value="23"/>
</dbReference>
<feature type="region of interest" description="Disordered" evidence="10">
    <location>
        <begin position="1750"/>
        <end position="1847"/>
    </location>
</feature>
<feature type="region of interest" description="Disordered" evidence="10">
    <location>
        <begin position="2196"/>
        <end position="2215"/>
    </location>
</feature>
<feature type="compositionally biased region" description="Basic and acidic residues" evidence="10">
    <location>
        <begin position="2049"/>
        <end position="2070"/>
    </location>
</feature>
<comment type="subcellular location">
    <subcellularLocation>
        <location evidence="1">Cytoplasm</location>
        <location evidence="1">Cytoskeleton</location>
    </subcellularLocation>
    <subcellularLocation>
        <location evidence="2">Membrane</location>
    </subcellularLocation>
</comment>
<protein>
    <submittedName>
        <fullName evidence="13">DgyrCDS12350</fullName>
    </submittedName>
</protein>
<dbReference type="InterPro" id="IPR040745">
    <property type="entry name" value="Ankyrin_UPA"/>
</dbReference>
<feature type="repeat" description="ANK" evidence="9">
    <location>
        <begin position="505"/>
        <end position="537"/>
    </location>
</feature>
<feature type="compositionally biased region" description="Basic and acidic residues" evidence="10">
    <location>
        <begin position="1916"/>
        <end position="1934"/>
    </location>
</feature>
<evidence type="ECO:0000259" key="11">
    <source>
        <dbReference type="PROSITE" id="PS50017"/>
    </source>
</evidence>
<feature type="compositionally biased region" description="Basic and acidic residues" evidence="10">
    <location>
        <begin position="2120"/>
        <end position="2145"/>
    </location>
</feature>
<dbReference type="EMBL" id="CAJFCJ010000020">
    <property type="protein sequence ID" value="CAD5124042.1"/>
    <property type="molecule type" value="Genomic_DNA"/>
</dbReference>
<dbReference type="Pfam" id="PF00531">
    <property type="entry name" value="Death"/>
    <property type="match status" value="1"/>
</dbReference>
<evidence type="ECO:0000256" key="7">
    <source>
        <dbReference type="ARBA" id="ARBA00023136"/>
    </source>
</evidence>
<feature type="region of interest" description="Disordered" evidence="10">
    <location>
        <begin position="1916"/>
        <end position="2002"/>
    </location>
</feature>
<dbReference type="PANTHER" id="PTHR24123:SF141">
    <property type="entry name" value="ANKYRIN 2, ISOFORM U"/>
    <property type="match status" value="1"/>
</dbReference>
<feature type="domain" description="Death" evidence="11">
    <location>
        <begin position="1376"/>
        <end position="1451"/>
    </location>
</feature>
<dbReference type="SUPFAM" id="SSF47986">
    <property type="entry name" value="DEATH domain"/>
    <property type="match status" value="1"/>
</dbReference>
<evidence type="ECO:0000256" key="4">
    <source>
        <dbReference type="ARBA" id="ARBA00022553"/>
    </source>
</evidence>
<dbReference type="OrthoDB" id="20872at2759"/>